<dbReference type="Proteomes" id="UP000186108">
    <property type="component" value="Plasmid pR1CP2"/>
</dbReference>
<gene>
    <name evidence="1" type="ORF">R1CP_40180</name>
</gene>
<organism evidence="1 2">
    <name type="scientific">Rhodococcus opacus</name>
    <name type="common">Nocardia opaca</name>
    <dbReference type="NCBI Taxonomy" id="37919"/>
    <lineage>
        <taxon>Bacteria</taxon>
        <taxon>Bacillati</taxon>
        <taxon>Actinomycetota</taxon>
        <taxon>Actinomycetes</taxon>
        <taxon>Mycobacteriales</taxon>
        <taxon>Nocardiaceae</taxon>
        <taxon>Rhodococcus</taxon>
    </lineage>
</organism>
<protein>
    <submittedName>
        <fullName evidence="1">Uncharacterized protein</fullName>
    </submittedName>
</protein>
<dbReference type="EMBL" id="CP009113">
    <property type="protein sequence ID" value="ANS32616.1"/>
    <property type="molecule type" value="Genomic_DNA"/>
</dbReference>
<geneLocation type="plasmid" evidence="2">
    <name>pr1cp2</name>
</geneLocation>
<keyword evidence="1" id="KW-0614">Plasmid</keyword>
<proteinExistence type="predicted"/>
<name>A0A1B1KJ22_RHOOP</name>
<evidence type="ECO:0000313" key="2">
    <source>
        <dbReference type="Proteomes" id="UP000186108"/>
    </source>
</evidence>
<accession>A0A1B1KJ22</accession>
<reference evidence="1 2" key="1">
    <citation type="submission" date="2014-07" db="EMBL/GenBank/DDBJ databases">
        <authorList>
            <person name="Zhang J.E."/>
            <person name="Yang H."/>
            <person name="Guo J."/>
            <person name="Deng Z."/>
            <person name="Luo H."/>
            <person name="Luo M."/>
            <person name="Zhao B."/>
        </authorList>
    </citation>
    <scope>NUCLEOTIDE SEQUENCE [LARGE SCALE GENOMIC DNA]</scope>
    <source>
        <strain evidence="1 2">1CP</strain>
        <plasmid evidence="2">Plasmid pr1cp2</plasmid>
    </source>
</reference>
<dbReference type="AlphaFoldDB" id="A0A1B1KJ22"/>
<evidence type="ECO:0000313" key="1">
    <source>
        <dbReference type="EMBL" id="ANS32616.1"/>
    </source>
</evidence>
<sequence length="30" mass="3557">MLDLGFFSSFPQFTDAWVAISMWWQSLPFT</sequence>